<dbReference type="EMBL" id="JANJYJ010000007">
    <property type="protein sequence ID" value="KAK3199491.1"/>
    <property type="molecule type" value="Genomic_DNA"/>
</dbReference>
<dbReference type="Proteomes" id="UP001281410">
    <property type="component" value="Unassembled WGS sequence"/>
</dbReference>
<keyword evidence="1" id="KW-0479">Metal-binding</keyword>
<keyword evidence="5" id="KW-1185">Reference proteome</keyword>
<dbReference type="Pfam" id="PF03171">
    <property type="entry name" value="2OG-FeII_Oxy"/>
    <property type="match status" value="1"/>
</dbReference>
<dbReference type="PROSITE" id="PS51471">
    <property type="entry name" value="FE2OG_OXY"/>
    <property type="match status" value="1"/>
</dbReference>
<proteinExistence type="predicted"/>
<evidence type="ECO:0000313" key="4">
    <source>
        <dbReference type="EMBL" id="KAK3199491.1"/>
    </source>
</evidence>
<dbReference type="InterPro" id="IPR050295">
    <property type="entry name" value="Plant_2OG-oxidoreductases"/>
</dbReference>
<dbReference type="InterPro" id="IPR044861">
    <property type="entry name" value="IPNS-like_FE2OG_OXY"/>
</dbReference>
<dbReference type="InterPro" id="IPR027443">
    <property type="entry name" value="IPNS-like_sf"/>
</dbReference>
<sequence>MQQFQIGYRIVCEESCCLARRIAECLAQNLGVKSSYFQENCVPSSNYVRMNRYPPCPSSSEVYGLMPHTDSDFLTILYQDQVGGLQLMKDGKWHNVKPNPEVLIVNIGHLFQVGFKMFLRITATVTNWDADGTCCNIILEDNPPVDFVELPDTCQGAIIVARLLLVFMVESVGLERLCTLWAVANENS</sequence>
<comment type="caution">
    <text evidence="4">The sequence shown here is derived from an EMBL/GenBank/DDBJ whole genome shotgun (WGS) entry which is preliminary data.</text>
</comment>
<dbReference type="PANTHER" id="PTHR47991">
    <property type="entry name" value="OXOGLUTARATE/IRON-DEPENDENT DIOXYGENASE"/>
    <property type="match status" value="1"/>
</dbReference>
<accession>A0AAE0A3W7</accession>
<dbReference type="SUPFAM" id="SSF111126">
    <property type="entry name" value="Ligand-binding domain in the NO signalling and Golgi transport"/>
    <property type="match status" value="1"/>
</dbReference>
<dbReference type="SUPFAM" id="SSF51197">
    <property type="entry name" value="Clavaminate synthase-like"/>
    <property type="match status" value="1"/>
</dbReference>
<evidence type="ECO:0000259" key="3">
    <source>
        <dbReference type="PROSITE" id="PS51471"/>
    </source>
</evidence>
<dbReference type="GO" id="GO:0046872">
    <property type="term" value="F:metal ion binding"/>
    <property type="evidence" value="ECO:0007669"/>
    <property type="project" value="UniProtKB-KW"/>
</dbReference>
<protein>
    <recommendedName>
        <fullName evidence="3">Fe2OG dioxygenase domain-containing protein</fullName>
    </recommendedName>
</protein>
<gene>
    <name evidence="4" type="ORF">Dsin_022906</name>
</gene>
<dbReference type="InterPro" id="IPR024096">
    <property type="entry name" value="NO_sig/Golgi_transp_ligand-bd"/>
</dbReference>
<organism evidence="4 5">
    <name type="scientific">Dipteronia sinensis</name>
    <dbReference type="NCBI Taxonomy" id="43782"/>
    <lineage>
        <taxon>Eukaryota</taxon>
        <taxon>Viridiplantae</taxon>
        <taxon>Streptophyta</taxon>
        <taxon>Embryophyta</taxon>
        <taxon>Tracheophyta</taxon>
        <taxon>Spermatophyta</taxon>
        <taxon>Magnoliopsida</taxon>
        <taxon>eudicotyledons</taxon>
        <taxon>Gunneridae</taxon>
        <taxon>Pentapetalae</taxon>
        <taxon>rosids</taxon>
        <taxon>malvids</taxon>
        <taxon>Sapindales</taxon>
        <taxon>Sapindaceae</taxon>
        <taxon>Hippocastanoideae</taxon>
        <taxon>Acereae</taxon>
        <taxon>Dipteronia</taxon>
    </lineage>
</organism>
<dbReference type="InterPro" id="IPR005123">
    <property type="entry name" value="Oxoglu/Fe-dep_dioxygenase_dom"/>
</dbReference>
<reference evidence="4" key="1">
    <citation type="journal article" date="2023" name="Plant J.">
        <title>Genome sequences and population genomics provide insights into the demographic history, inbreeding, and mutation load of two 'living fossil' tree species of Dipteronia.</title>
        <authorList>
            <person name="Feng Y."/>
            <person name="Comes H.P."/>
            <person name="Chen J."/>
            <person name="Zhu S."/>
            <person name="Lu R."/>
            <person name="Zhang X."/>
            <person name="Li P."/>
            <person name="Qiu J."/>
            <person name="Olsen K.M."/>
            <person name="Qiu Y."/>
        </authorList>
    </citation>
    <scope>NUCLEOTIDE SEQUENCE</scope>
    <source>
        <strain evidence="4">NBL</strain>
    </source>
</reference>
<keyword evidence="2" id="KW-0408">Iron</keyword>
<dbReference type="AlphaFoldDB" id="A0AAE0A3W7"/>
<evidence type="ECO:0000313" key="5">
    <source>
        <dbReference type="Proteomes" id="UP001281410"/>
    </source>
</evidence>
<evidence type="ECO:0000256" key="2">
    <source>
        <dbReference type="ARBA" id="ARBA00023004"/>
    </source>
</evidence>
<feature type="domain" description="Fe2OG dioxygenase" evidence="3">
    <location>
        <begin position="44"/>
        <end position="171"/>
    </location>
</feature>
<name>A0AAE0A3W7_9ROSI</name>
<dbReference type="Gene3D" id="2.60.120.330">
    <property type="entry name" value="B-lactam Antibiotic, Isopenicillin N Synthase, Chain"/>
    <property type="match status" value="1"/>
</dbReference>
<evidence type="ECO:0000256" key="1">
    <source>
        <dbReference type="ARBA" id="ARBA00022723"/>
    </source>
</evidence>